<proteinExistence type="predicted"/>
<name>A0ACC1HTT7_9FUNG</name>
<dbReference type="Proteomes" id="UP001145114">
    <property type="component" value="Unassembled WGS sequence"/>
</dbReference>
<protein>
    <submittedName>
        <fullName evidence="1">Uncharacterized protein</fullName>
    </submittedName>
</protein>
<sequence length="269" mass="28711">MLSSRFLLSVSLALALLSSVAIPTIADTTNGNSGSLPSEYSGNDAPAMTDADIAYMVCRVIMEARNGKTILLSNDLSKLAQEMAGYNKQNGKVGHERPDGLELDDRQKKYGFNSASVRSENAAPGENVVAAMDAWMKSPHHLQNMQRLSHTHIGVGRNGNYWFQEFFAPLDKDKSKAPPGIEVNCDGYNQDPTKNKVKTLPSGSQSNSQSKGNADNSQGGNGGDNNGSNSQNGESAEPKSTPPSSAGRSVSIKTVTETVVKYNTATRQV</sequence>
<reference evidence="1" key="1">
    <citation type="submission" date="2022-06" db="EMBL/GenBank/DDBJ databases">
        <title>Phylogenomic reconstructions and comparative analyses of Kickxellomycotina fungi.</title>
        <authorList>
            <person name="Reynolds N.K."/>
            <person name="Stajich J.E."/>
            <person name="Barry K."/>
            <person name="Grigoriev I.V."/>
            <person name="Crous P."/>
            <person name="Smith M.E."/>
        </authorList>
    </citation>
    <scope>NUCLEOTIDE SEQUENCE</scope>
    <source>
        <strain evidence="1">RSA 2271</strain>
    </source>
</reference>
<evidence type="ECO:0000313" key="2">
    <source>
        <dbReference type="Proteomes" id="UP001145114"/>
    </source>
</evidence>
<comment type="caution">
    <text evidence="1">The sequence shown here is derived from an EMBL/GenBank/DDBJ whole genome shotgun (WGS) entry which is preliminary data.</text>
</comment>
<accession>A0ACC1HTT7</accession>
<keyword evidence="2" id="KW-1185">Reference proteome</keyword>
<organism evidence="1 2">
    <name type="scientific">Spiromyces aspiralis</name>
    <dbReference type="NCBI Taxonomy" id="68401"/>
    <lineage>
        <taxon>Eukaryota</taxon>
        <taxon>Fungi</taxon>
        <taxon>Fungi incertae sedis</taxon>
        <taxon>Zoopagomycota</taxon>
        <taxon>Kickxellomycotina</taxon>
        <taxon>Kickxellomycetes</taxon>
        <taxon>Kickxellales</taxon>
        <taxon>Kickxellaceae</taxon>
        <taxon>Spiromyces</taxon>
    </lineage>
</organism>
<gene>
    <name evidence="1" type="ORF">EV182_001581</name>
</gene>
<evidence type="ECO:0000313" key="1">
    <source>
        <dbReference type="EMBL" id="KAJ1679667.1"/>
    </source>
</evidence>
<dbReference type="EMBL" id="JAMZIH010000244">
    <property type="protein sequence ID" value="KAJ1679667.1"/>
    <property type="molecule type" value="Genomic_DNA"/>
</dbReference>